<name>A0A388SVV0_9ACTN</name>
<dbReference type="Proteomes" id="UP000265354">
    <property type="component" value="Unassembled WGS sequence"/>
</dbReference>
<evidence type="ECO:0000256" key="1">
    <source>
        <dbReference type="ARBA" id="ARBA00005254"/>
    </source>
</evidence>
<sequence>MLGSTTLTEVLRGHSMADSVLYEVSDGLATITINRPEAMNAMNVEAKVALRDAVLAAGADTGVRAVLLTATGRAFCVGQDLKEHITLLASDRESGTSHTMHTVRDHYNPVVRAITEMPKPVVAGVNGVAAGAGMGLALAADYRVVADTATFTTSFAGVALTADSGVSWTLPRLVGPGRAADLLLFPRSITAQEAFDLGLVNRLVPAGDLAAEASAVARALAGGPTLAYAAIKESLAYAAGHTLAETLEKEDELQSRAGASEDHAIAVQAFIAKEKPAYVGR</sequence>
<evidence type="ECO:0000313" key="4">
    <source>
        <dbReference type="Proteomes" id="UP000265354"/>
    </source>
</evidence>
<dbReference type="GO" id="GO:0003824">
    <property type="term" value="F:catalytic activity"/>
    <property type="evidence" value="ECO:0007669"/>
    <property type="project" value="InterPro"/>
</dbReference>
<protein>
    <submittedName>
        <fullName evidence="3">Enoyl-CoA hydratase</fullName>
    </submittedName>
</protein>
<organism evidence="3 4">
    <name type="scientific">Streptomyces spongiicola</name>
    <dbReference type="NCBI Taxonomy" id="1690221"/>
    <lineage>
        <taxon>Bacteria</taxon>
        <taxon>Bacillati</taxon>
        <taxon>Actinomycetota</taxon>
        <taxon>Actinomycetes</taxon>
        <taxon>Kitasatosporales</taxon>
        <taxon>Streptomycetaceae</taxon>
        <taxon>Streptomyces</taxon>
    </lineage>
</organism>
<dbReference type="Pfam" id="PF00378">
    <property type="entry name" value="ECH_1"/>
    <property type="match status" value="1"/>
</dbReference>
<dbReference type="InterPro" id="IPR014748">
    <property type="entry name" value="Enoyl-CoA_hydra_C"/>
</dbReference>
<accession>A0A388SVV0</accession>
<dbReference type="Gene3D" id="1.10.12.10">
    <property type="entry name" value="Lyase 2-enoyl-coa Hydratase, Chain A, domain 2"/>
    <property type="match status" value="1"/>
</dbReference>
<dbReference type="InterPro" id="IPR029045">
    <property type="entry name" value="ClpP/crotonase-like_dom_sf"/>
</dbReference>
<dbReference type="SUPFAM" id="SSF52096">
    <property type="entry name" value="ClpP/crotonase"/>
    <property type="match status" value="1"/>
</dbReference>
<evidence type="ECO:0000313" key="3">
    <source>
        <dbReference type="EMBL" id="GBQ00486.1"/>
    </source>
</evidence>
<comment type="similarity">
    <text evidence="1 2">Belongs to the enoyl-CoA hydratase/isomerase family.</text>
</comment>
<dbReference type="CDD" id="cd06558">
    <property type="entry name" value="crotonase-like"/>
    <property type="match status" value="1"/>
</dbReference>
<gene>
    <name evidence="3" type="ORF">SSP531S_19020</name>
</gene>
<dbReference type="PROSITE" id="PS00166">
    <property type="entry name" value="ENOYL_COA_HYDRATASE"/>
    <property type="match status" value="1"/>
</dbReference>
<dbReference type="InterPro" id="IPR018376">
    <property type="entry name" value="Enoyl-CoA_hyd/isom_CS"/>
</dbReference>
<reference evidence="3 4" key="1">
    <citation type="submission" date="2018-07" db="EMBL/GenBank/DDBJ databases">
        <title>Whole Genome Shotgun Sequence of Streptomyces spongiicola strain 531S.</title>
        <authorList>
            <person name="Dohra H."/>
            <person name="Kodani S."/>
        </authorList>
    </citation>
    <scope>NUCLEOTIDE SEQUENCE [LARGE SCALE GENOMIC DNA]</scope>
    <source>
        <strain evidence="3 4">531S</strain>
    </source>
</reference>
<comment type="caution">
    <text evidence="3">The sequence shown here is derived from an EMBL/GenBank/DDBJ whole genome shotgun (WGS) entry which is preliminary data.</text>
</comment>
<dbReference type="PANTHER" id="PTHR43802:SF1">
    <property type="entry name" value="IP11341P-RELATED"/>
    <property type="match status" value="1"/>
</dbReference>
<dbReference type="InterPro" id="IPR001753">
    <property type="entry name" value="Enoyl-CoA_hydra/iso"/>
</dbReference>
<evidence type="ECO:0000256" key="2">
    <source>
        <dbReference type="RuleBase" id="RU003707"/>
    </source>
</evidence>
<dbReference type="PANTHER" id="PTHR43802">
    <property type="entry name" value="ENOYL-COA HYDRATASE"/>
    <property type="match status" value="1"/>
</dbReference>
<dbReference type="EMBL" id="BGZL01000004">
    <property type="protein sequence ID" value="GBQ00486.1"/>
    <property type="molecule type" value="Genomic_DNA"/>
</dbReference>
<dbReference type="AlphaFoldDB" id="A0A388SVV0"/>
<dbReference type="Gene3D" id="3.90.226.10">
    <property type="entry name" value="2-enoyl-CoA Hydratase, Chain A, domain 1"/>
    <property type="match status" value="1"/>
</dbReference>
<proteinExistence type="inferred from homology"/>